<dbReference type="InterPro" id="IPR023393">
    <property type="entry name" value="START-like_dom_sf"/>
</dbReference>
<evidence type="ECO:0000256" key="4">
    <source>
        <dbReference type="ARBA" id="ARBA00023163"/>
    </source>
</evidence>
<dbReference type="SUPFAM" id="SSF55961">
    <property type="entry name" value="Bet v1-like"/>
    <property type="match status" value="1"/>
</dbReference>
<gene>
    <name evidence="6" type="ORF">LQ327_18630</name>
</gene>
<dbReference type="InterPro" id="IPR001845">
    <property type="entry name" value="HTH_ArsR_DNA-bd_dom"/>
</dbReference>
<dbReference type="InterPro" id="IPR036388">
    <property type="entry name" value="WH-like_DNA-bd_sf"/>
</dbReference>
<protein>
    <submittedName>
        <fullName evidence="6">Metalloregulator ArsR/SmtB family transcription factor</fullName>
    </submittedName>
</protein>
<name>A0ABS8PAW6_9PSEU</name>
<sequence length="252" mass="28069">MDEVQRVLHALSSPVRREILWLIGDRERAAGEIAAGVHVSAPTVSEHLKVLRDAGLVAMRVDGSFRRYRARREVLDGLQRLLVGPGDRWEPADDLPERERASARTAIAVVATVDLPCSRETAFTALTDAEVYSRWLGVPVRISDGHFAATMEWGTQVRGRYELTVAPELIVMWWDLADDDVVPVPGGEHRAYAHILETAEGCRVEVNQLVDTPEQARFMHNAWRMVLGRLADAAPDLAATRTRSSRAKHVRG</sequence>
<comment type="caution">
    <text evidence="6">The sequence shown here is derived from an EMBL/GenBank/DDBJ whole genome shotgun (WGS) entry which is preliminary data.</text>
</comment>
<evidence type="ECO:0000256" key="3">
    <source>
        <dbReference type="ARBA" id="ARBA00023125"/>
    </source>
</evidence>
<dbReference type="SMART" id="SM00418">
    <property type="entry name" value="HTH_ARSR"/>
    <property type="match status" value="1"/>
</dbReference>
<evidence type="ECO:0000313" key="6">
    <source>
        <dbReference type="EMBL" id="MCD2195389.1"/>
    </source>
</evidence>
<reference evidence="6 7" key="1">
    <citation type="submission" date="2021-11" db="EMBL/GenBank/DDBJ databases">
        <title>Draft genome sequence of Actinomycetospora sp. SF1 isolated from the rhizosphere soil.</title>
        <authorList>
            <person name="Duangmal K."/>
            <person name="Chantavorakit T."/>
        </authorList>
    </citation>
    <scope>NUCLEOTIDE SEQUENCE [LARGE SCALE GENOMIC DNA]</scope>
    <source>
        <strain evidence="6 7">TBRC 5722</strain>
    </source>
</reference>
<dbReference type="Pfam" id="PF08327">
    <property type="entry name" value="AHSA1"/>
    <property type="match status" value="1"/>
</dbReference>
<dbReference type="SUPFAM" id="SSF46785">
    <property type="entry name" value="Winged helix' DNA-binding domain"/>
    <property type="match status" value="1"/>
</dbReference>
<proteinExistence type="inferred from homology"/>
<dbReference type="InterPro" id="IPR013538">
    <property type="entry name" value="ASHA1/2-like_C"/>
</dbReference>
<feature type="domain" description="HTH arsR-type" evidence="5">
    <location>
        <begin position="1"/>
        <end position="90"/>
    </location>
</feature>
<evidence type="ECO:0000313" key="7">
    <source>
        <dbReference type="Proteomes" id="UP001199469"/>
    </source>
</evidence>
<dbReference type="Pfam" id="PF12840">
    <property type="entry name" value="HTH_20"/>
    <property type="match status" value="1"/>
</dbReference>
<dbReference type="PRINTS" id="PR00778">
    <property type="entry name" value="HTHARSR"/>
</dbReference>
<dbReference type="PANTHER" id="PTHR33154">
    <property type="entry name" value="TRANSCRIPTIONAL REGULATOR, ARSR FAMILY"/>
    <property type="match status" value="1"/>
</dbReference>
<dbReference type="Proteomes" id="UP001199469">
    <property type="component" value="Unassembled WGS sequence"/>
</dbReference>
<dbReference type="InterPro" id="IPR036390">
    <property type="entry name" value="WH_DNA-bd_sf"/>
</dbReference>
<dbReference type="InterPro" id="IPR011991">
    <property type="entry name" value="ArsR-like_HTH"/>
</dbReference>
<keyword evidence="4" id="KW-0804">Transcription</keyword>
<dbReference type="InterPro" id="IPR051081">
    <property type="entry name" value="HTH_MetalResp_TranReg"/>
</dbReference>
<organism evidence="6 7">
    <name type="scientific">Actinomycetospora endophytica</name>
    <dbReference type="NCBI Taxonomy" id="2291215"/>
    <lineage>
        <taxon>Bacteria</taxon>
        <taxon>Bacillati</taxon>
        <taxon>Actinomycetota</taxon>
        <taxon>Actinomycetes</taxon>
        <taxon>Pseudonocardiales</taxon>
        <taxon>Pseudonocardiaceae</taxon>
        <taxon>Actinomycetospora</taxon>
    </lineage>
</organism>
<dbReference type="NCBIfam" id="NF033788">
    <property type="entry name" value="HTH_metalloreg"/>
    <property type="match status" value="1"/>
</dbReference>
<dbReference type="CDD" id="cd00090">
    <property type="entry name" value="HTH_ARSR"/>
    <property type="match status" value="1"/>
</dbReference>
<dbReference type="PANTHER" id="PTHR33154:SF12">
    <property type="entry name" value="TRANSCRIPTIONAL REGULATORY PROTEIN"/>
    <property type="match status" value="1"/>
</dbReference>
<evidence type="ECO:0000259" key="5">
    <source>
        <dbReference type="PROSITE" id="PS50987"/>
    </source>
</evidence>
<comment type="similarity">
    <text evidence="1">Belongs to the AHA1 family.</text>
</comment>
<evidence type="ECO:0000256" key="1">
    <source>
        <dbReference type="ARBA" id="ARBA00006817"/>
    </source>
</evidence>
<dbReference type="RefSeq" id="WP_230736463.1">
    <property type="nucleotide sequence ID" value="NZ_JAJNDB010000004.1"/>
</dbReference>
<keyword evidence="3" id="KW-0238">DNA-binding</keyword>
<keyword evidence="7" id="KW-1185">Reference proteome</keyword>
<keyword evidence="2" id="KW-0805">Transcription regulation</keyword>
<evidence type="ECO:0000256" key="2">
    <source>
        <dbReference type="ARBA" id="ARBA00023015"/>
    </source>
</evidence>
<accession>A0ABS8PAW6</accession>
<dbReference type="Gene3D" id="3.30.530.20">
    <property type="match status" value="1"/>
</dbReference>
<dbReference type="PROSITE" id="PS50987">
    <property type="entry name" value="HTH_ARSR_2"/>
    <property type="match status" value="1"/>
</dbReference>
<dbReference type="EMBL" id="JAJNDB010000004">
    <property type="protein sequence ID" value="MCD2195389.1"/>
    <property type="molecule type" value="Genomic_DNA"/>
</dbReference>
<dbReference type="Gene3D" id="1.10.10.10">
    <property type="entry name" value="Winged helix-like DNA-binding domain superfamily/Winged helix DNA-binding domain"/>
    <property type="match status" value="1"/>
</dbReference>